<gene>
    <name evidence="8" type="ORF">POL72_11070</name>
</gene>
<evidence type="ECO:0000256" key="1">
    <source>
        <dbReference type="ARBA" id="ARBA00010641"/>
    </source>
</evidence>
<keyword evidence="3" id="KW-0731">Sigma factor</keyword>
<dbReference type="InterPro" id="IPR039425">
    <property type="entry name" value="RNA_pol_sigma-70-like"/>
</dbReference>
<evidence type="ECO:0000313" key="8">
    <source>
        <dbReference type="EMBL" id="MDC0678276.1"/>
    </source>
</evidence>
<dbReference type="SUPFAM" id="SSF88659">
    <property type="entry name" value="Sigma3 and sigma4 domains of RNA polymerase sigma factors"/>
    <property type="match status" value="1"/>
</dbReference>
<evidence type="ECO:0000256" key="4">
    <source>
        <dbReference type="ARBA" id="ARBA00023125"/>
    </source>
</evidence>
<feature type="domain" description="RNA polymerase sigma-70 region 2" evidence="7">
    <location>
        <begin position="23"/>
        <end position="82"/>
    </location>
</feature>
<evidence type="ECO:0000256" key="3">
    <source>
        <dbReference type="ARBA" id="ARBA00023082"/>
    </source>
</evidence>
<dbReference type="SUPFAM" id="SSF88946">
    <property type="entry name" value="Sigma2 domain of RNA polymerase sigma factors"/>
    <property type="match status" value="1"/>
</dbReference>
<keyword evidence="5" id="KW-0804">Transcription</keyword>
<evidence type="ECO:0000256" key="5">
    <source>
        <dbReference type="ARBA" id="ARBA00023163"/>
    </source>
</evidence>
<dbReference type="Pfam" id="PF04542">
    <property type="entry name" value="Sigma70_r2"/>
    <property type="match status" value="1"/>
</dbReference>
<dbReference type="RefSeq" id="WP_272095067.1">
    <property type="nucleotide sequence ID" value="NZ_JAQNDK010000001.1"/>
</dbReference>
<dbReference type="InterPro" id="IPR036388">
    <property type="entry name" value="WH-like_DNA-bd_sf"/>
</dbReference>
<reference evidence="8 9" key="1">
    <citation type="submission" date="2023-01" db="EMBL/GenBank/DDBJ databases">
        <title>Minimal conservation of predation-associated metabolite biosynthetic gene clusters underscores biosynthetic potential of Myxococcota including descriptions for ten novel species: Archangium lansinium sp. nov., Myxococcus landrumus sp. nov., Nannocystis bai.</title>
        <authorList>
            <person name="Ahearne A."/>
            <person name="Stevens C."/>
            <person name="Dowd S."/>
        </authorList>
    </citation>
    <scope>NUCLEOTIDE SEQUENCE [LARGE SCALE GENOMIC DNA]</scope>
    <source>
        <strain evidence="8 9">WIWO2</strain>
    </source>
</reference>
<dbReference type="InterPro" id="IPR007627">
    <property type="entry name" value="RNA_pol_sigma70_r2"/>
</dbReference>
<accession>A0ABT5BZ91</accession>
<dbReference type="InterPro" id="IPR013324">
    <property type="entry name" value="RNA_pol_sigma_r3/r4-like"/>
</dbReference>
<dbReference type="EMBL" id="JAQNDK010000001">
    <property type="protein sequence ID" value="MDC0678276.1"/>
    <property type="molecule type" value="Genomic_DNA"/>
</dbReference>
<keyword evidence="9" id="KW-1185">Reference proteome</keyword>
<name>A0ABT5BZ91_9BACT</name>
<sequence>MGHLSNEDERAAACARLFCPAVVRAVLRWLRRLGVPLCHRTDVAGQVWLDAWESWPRFDPKRGRPERWLNAITVHVASHYRERMQYRREELVDLIDLPDPAPDAFAAMEADSIRTGAVDAVNELDPQLRFVLRAHDLDGIPMAQVAEDAGLPLSTLYKRRTNALGALRDCRSPSARHEPQRDPRGRRRG</sequence>
<proteinExistence type="inferred from homology"/>
<feature type="region of interest" description="Disordered" evidence="6">
    <location>
        <begin position="170"/>
        <end position="189"/>
    </location>
</feature>
<comment type="similarity">
    <text evidence="1">Belongs to the sigma-70 factor family. ECF subfamily.</text>
</comment>
<protein>
    <submittedName>
        <fullName evidence="8">Sigma-70 family RNA polymerase sigma factor</fullName>
    </submittedName>
</protein>
<dbReference type="Gene3D" id="1.10.1740.10">
    <property type="match status" value="1"/>
</dbReference>
<keyword evidence="4" id="KW-0238">DNA-binding</keyword>
<evidence type="ECO:0000259" key="7">
    <source>
        <dbReference type="Pfam" id="PF04542"/>
    </source>
</evidence>
<comment type="caution">
    <text evidence="8">The sequence shown here is derived from an EMBL/GenBank/DDBJ whole genome shotgun (WGS) entry which is preliminary data.</text>
</comment>
<dbReference type="NCBIfam" id="TIGR02937">
    <property type="entry name" value="sigma70-ECF"/>
    <property type="match status" value="1"/>
</dbReference>
<dbReference type="Gene3D" id="1.10.10.10">
    <property type="entry name" value="Winged helix-like DNA-binding domain superfamily/Winged helix DNA-binding domain"/>
    <property type="match status" value="1"/>
</dbReference>
<dbReference type="PANTHER" id="PTHR43133:SF8">
    <property type="entry name" value="RNA POLYMERASE SIGMA FACTOR HI_1459-RELATED"/>
    <property type="match status" value="1"/>
</dbReference>
<dbReference type="PANTHER" id="PTHR43133">
    <property type="entry name" value="RNA POLYMERASE ECF-TYPE SIGMA FACTO"/>
    <property type="match status" value="1"/>
</dbReference>
<feature type="compositionally biased region" description="Basic and acidic residues" evidence="6">
    <location>
        <begin position="170"/>
        <end position="183"/>
    </location>
</feature>
<keyword evidence="2" id="KW-0805">Transcription regulation</keyword>
<evidence type="ECO:0000313" key="9">
    <source>
        <dbReference type="Proteomes" id="UP001217485"/>
    </source>
</evidence>
<dbReference type="InterPro" id="IPR014284">
    <property type="entry name" value="RNA_pol_sigma-70_dom"/>
</dbReference>
<dbReference type="InterPro" id="IPR013325">
    <property type="entry name" value="RNA_pol_sigma_r2"/>
</dbReference>
<evidence type="ECO:0000256" key="2">
    <source>
        <dbReference type="ARBA" id="ARBA00023015"/>
    </source>
</evidence>
<organism evidence="8 9">
    <name type="scientific">Sorangium atrum</name>
    <dbReference type="NCBI Taxonomy" id="2995308"/>
    <lineage>
        <taxon>Bacteria</taxon>
        <taxon>Pseudomonadati</taxon>
        <taxon>Myxococcota</taxon>
        <taxon>Polyangia</taxon>
        <taxon>Polyangiales</taxon>
        <taxon>Polyangiaceae</taxon>
        <taxon>Sorangium</taxon>
    </lineage>
</organism>
<evidence type="ECO:0000256" key="6">
    <source>
        <dbReference type="SAM" id="MobiDB-lite"/>
    </source>
</evidence>
<dbReference type="Proteomes" id="UP001217485">
    <property type="component" value="Unassembled WGS sequence"/>
</dbReference>